<dbReference type="GO" id="GO:0005506">
    <property type="term" value="F:iron ion binding"/>
    <property type="evidence" value="ECO:0007669"/>
    <property type="project" value="InterPro"/>
</dbReference>
<dbReference type="GO" id="GO:0004497">
    <property type="term" value="F:monooxygenase activity"/>
    <property type="evidence" value="ECO:0007669"/>
    <property type="project" value="UniProtKB-KW"/>
</dbReference>
<proteinExistence type="inferred from homology"/>
<feature type="transmembrane region" description="Helical" evidence="8">
    <location>
        <begin position="37"/>
        <end position="55"/>
    </location>
</feature>
<evidence type="ECO:0000256" key="8">
    <source>
        <dbReference type="SAM" id="Phobius"/>
    </source>
</evidence>
<evidence type="ECO:0000313" key="9">
    <source>
        <dbReference type="EMBL" id="TFY79745.1"/>
    </source>
</evidence>
<keyword evidence="7" id="KW-0503">Monooxygenase</keyword>
<protein>
    <recommendedName>
        <fullName evidence="11">Cytochrome P450</fullName>
    </recommendedName>
</protein>
<accession>A0A4Y9ZZ11</accession>
<reference evidence="9 10" key="1">
    <citation type="submission" date="2019-02" db="EMBL/GenBank/DDBJ databases">
        <title>Genome sequencing of the rare red list fungi Hericium alpestre (H. flagellum).</title>
        <authorList>
            <person name="Buettner E."/>
            <person name="Kellner H."/>
        </authorList>
    </citation>
    <scope>NUCLEOTIDE SEQUENCE [LARGE SCALE GENOMIC DNA]</scope>
    <source>
        <strain evidence="9 10">DSM 108284</strain>
    </source>
</reference>
<dbReference type="InterPro" id="IPR001128">
    <property type="entry name" value="Cyt_P450"/>
</dbReference>
<keyword evidence="8" id="KW-0812">Transmembrane</keyword>
<dbReference type="GO" id="GO:0016705">
    <property type="term" value="F:oxidoreductase activity, acting on paired donors, with incorporation or reduction of molecular oxygen"/>
    <property type="evidence" value="ECO:0007669"/>
    <property type="project" value="InterPro"/>
</dbReference>
<dbReference type="SUPFAM" id="SSF48264">
    <property type="entry name" value="Cytochrome P450"/>
    <property type="match status" value="1"/>
</dbReference>
<dbReference type="Proteomes" id="UP000298061">
    <property type="component" value="Unassembled WGS sequence"/>
</dbReference>
<dbReference type="PROSITE" id="PS00086">
    <property type="entry name" value="CYTOCHROME_P450"/>
    <property type="match status" value="1"/>
</dbReference>
<dbReference type="InterPro" id="IPR036396">
    <property type="entry name" value="Cyt_P450_sf"/>
</dbReference>
<evidence type="ECO:0000256" key="5">
    <source>
        <dbReference type="ARBA" id="ARBA00023004"/>
    </source>
</evidence>
<keyword evidence="5 6" id="KW-0408">Iron</keyword>
<dbReference type="InterPro" id="IPR002403">
    <property type="entry name" value="Cyt_P450_E_grp-IV"/>
</dbReference>
<comment type="cofactor">
    <cofactor evidence="1 6">
        <name>heme</name>
        <dbReference type="ChEBI" id="CHEBI:30413"/>
    </cofactor>
</comment>
<dbReference type="Gene3D" id="1.10.630.10">
    <property type="entry name" value="Cytochrome P450"/>
    <property type="match status" value="2"/>
</dbReference>
<evidence type="ECO:0008006" key="11">
    <source>
        <dbReference type="Google" id="ProtNLM"/>
    </source>
</evidence>
<dbReference type="Pfam" id="PF00067">
    <property type="entry name" value="p450"/>
    <property type="match status" value="1"/>
</dbReference>
<feature type="binding site" description="axial binding residue" evidence="6">
    <location>
        <position position="411"/>
    </location>
    <ligand>
        <name>heme</name>
        <dbReference type="ChEBI" id="CHEBI:30413"/>
    </ligand>
    <ligandPart>
        <name>Fe</name>
        <dbReference type="ChEBI" id="CHEBI:18248"/>
    </ligandPart>
</feature>
<feature type="transmembrane region" description="Helical" evidence="8">
    <location>
        <begin position="148"/>
        <end position="167"/>
    </location>
</feature>
<comment type="similarity">
    <text evidence="2 7">Belongs to the cytochrome P450 family.</text>
</comment>
<dbReference type="OrthoDB" id="1844152at2759"/>
<keyword evidence="6 7" id="KW-0349">Heme</keyword>
<name>A0A4Y9ZZ11_9AGAM</name>
<dbReference type="EMBL" id="SFCI01000449">
    <property type="protein sequence ID" value="TFY79745.1"/>
    <property type="molecule type" value="Genomic_DNA"/>
</dbReference>
<keyword evidence="4 7" id="KW-0560">Oxidoreductase</keyword>
<evidence type="ECO:0000256" key="7">
    <source>
        <dbReference type="RuleBase" id="RU000461"/>
    </source>
</evidence>
<evidence type="ECO:0000256" key="2">
    <source>
        <dbReference type="ARBA" id="ARBA00010617"/>
    </source>
</evidence>
<keyword evidence="3 6" id="KW-0479">Metal-binding</keyword>
<evidence type="ECO:0000313" key="10">
    <source>
        <dbReference type="Proteomes" id="UP000298061"/>
    </source>
</evidence>
<evidence type="ECO:0000256" key="1">
    <source>
        <dbReference type="ARBA" id="ARBA00001971"/>
    </source>
</evidence>
<dbReference type="AlphaFoldDB" id="A0A4Y9ZZ11"/>
<organism evidence="9 10">
    <name type="scientific">Hericium alpestre</name>
    <dbReference type="NCBI Taxonomy" id="135208"/>
    <lineage>
        <taxon>Eukaryota</taxon>
        <taxon>Fungi</taxon>
        <taxon>Dikarya</taxon>
        <taxon>Basidiomycota</taxon>
        <taxon>Agaricomycotina</taxon>
        <taxon>Agaricomycetes</taxon>
        <taxon>Russulales</taxon>
        <taxon>Hericiaceae</taxon>
        <taxon>Hericium</taxon>
    </lineage>
</organism>
<evidence type="ECO:0000256" key="3">
    <source>
        <dbReference type="ARBA" id="ARBA00022723"/>
    </source>
</evidence>
<keyword evidence="10" id="KW-1185">Reference proteome</keyword>
<comment type="caution">
    <text evidence="9">The sequence shown here is derived from an EMBL/GenBank/DDBJ whole genome shotgun (WGS) entry which is preliminary data.</text>
</comment>
<dbReference type="CDD" id="cd11041">
    <property type="entry name" value="CYP503A1-like"/>
    <property type="match status" value="1"/>
</dbReference>
<keyword evidence="8" id="KW-0472">Membrane</keyword>
<sequence>MDNLFVSPYPAVGVLLCTYFVFRWIQAHKSDLNTIPTIGYAAPLLSYITASRWAFDSRSMLQEGYEKYKGGLFKLAHMNYWTVVVTSPDLVDDSFQTKYTIGMELTNNPFHIPVVRSRLTRNLTAVFPQIRDELVAGSLDLIPAKENGMLLVSLSAVWFDVLIAWLAEWVGVPVRAAIMEIIARTSNRIFVGLPLCREPEWLKLNMEYTVDVVKGAHVLSPFPELIKPLLARMILTNLEGSVETGLKHLKPIIEDRRRKLDLYGDNWENKPAFTHVLYLLAAHPEYVQPLRDEVESIIAVEGWTKAAIGKMFKVDSFIREATRINGLNLTVMNRWVNKPFKFSNGVTVPAGVMISCAAAPIHRDDEFYPDGDTFNPFRFADIREGDGESLKHQMSTTTNQYLAFGQGRHACPGRFFATNELKCLLAHVVTAYDVKLEDGAREVPPNIVIGNNIVPADANVLFRKRSAANTVVG</sequence>
<evidence type="ECO:0000256" key="4">
    <source>
        <dbReference type="ARBA" id="ARBA00023002"/>
    </source>
</evidence>
<keyword evidence="8" id="KW-1133">Transmembrane helix</keyword>
<dbReference type="PRINTS" id="PR00465">
    <property type="entry name" value="EP450IV"/>
</dbReference>
<dbReference type="PANTHER" id="PTHR46206">
    <property type="entry name" value="CYTOCHROME P450"/>
    <property type="match status" value="1"/>
</dbReference>
<dbReference type="STRING" id="135208.A0A4Y9ZZ11"/>
<dbReference type="GO" id="GO:0020037">
    <property type="term" value="F:heme binding"/>
    <property type="evidence" value="ECO:0007669"/>
    <property type="project" value="InterPro"/>
</dbReference>
<dbReference type="InterPro" id="IPR017972">
    <property type="entry name" value="Cyt_P450_CS"/>
</dbReference>
<gene>
    <name evidence="9" type="ORF">EWM64_g4272</name>
</gene>
<feature type="transmembrane region" description="Helical" evidence="8">
    <location>
        <begin position="6"/>
        <end position="25"/>
    </location>
</feature>
<evidence type="ECO:0000256" key="6">
    <source>
        <dbReference type="PIRSR" id="PIRSR602403-1"/>
    </source>
</evidence>